<feature type="region of interest" description="Disordered" evidence="1">
    <location>
        <begin position="292"/>
        <end position="385"/>
    </location>
</feature>
<feature type="compositionally biased region" description="Basic and acidic residues" evidence="1">
    <location>
        <begin position="92"/>
        <end position="114"/>
    </location>
</feature>
<dbReference type="Proteomes" id="UP000649328">
    <property type="component" value="Unassembled WGS sequence"/>
</dbReference>
<feature type="region of interest" description="Disordered" evidence="1">
    <location>
        <begin position="425"/>
        <end position="645"/>
    </location>
</feature>
<feature type="compositionally biased region" description="Low complexity" evidence="1">
    <location>
        <begin position="298"/>
        <end position="314"/>
    </location>
</feature>
<evidence type="ECO:0000313" key="2">
    <source>
        <dbReference type="EMBL" id="KAF7999602.1"/>
    </source>
</evidence>
<proteinExistence type="predicted"/>
<feature type="compositionally biased region" description="Polar residues" evidence="1">
    <location>
        <begin position="564"/>
        <end position="573"/>
    </location>
</feature>
<name>A0A8H7GNA0_9ASCO</name>
<keyword evidence="3" id="KW-1185">Reference proteome</keyword>
<sequence length="658" mass="72595">MSNISPSTQKVDDFLSKISRLSQERLRESEKTKRSLQSDIYSLSDKLQNDFSTNTRYGDFEVSQLTFNRLGRDRSPSDSALSPPALPSRPKPVFEARNLDGFTRRNESGSEKRQIPSKTRFSPPDTNQPTFPSRPKPVGVPRTIEKPSKPENLRKTDTFKVIEKPLKPAVLSGSQKLSSNERNDDQLRPKLPQRPSLQAQALAGLIRPVASKDTSIHTIPSQNSSKKVNIPNYVAFPSNKISTGGAPTKIASFSDLETKIRARAGARDGMTENPVSSLDGKDKLDEKLPIPAPKPSWAPALKPVTPVKPAKPTLRSFENQDTELLKDQIKRLSPTKTKQGEISRKFDFETEKLSAPTPEKPRSNSNDFSKQALRPMKPAKPQALKHEPEVLFARGNLRKLQPKQPEQASVPEALRKFQSLKSGLVNPPHIIHSKGELKKNSASPRTIQSHPNDNVGSASQNTQKYNIETRLASDKKSPDVASAPSPPYPGSGPKKPDFHAHLASIIRSLTEPSMKGPSTVKPVPMGELKRASTVPEPAKAEQKLTHPNKSRAKGPKRRLPKLGSNVQSSSESKQVPLKKSAVSANTQRINMETNGPAYDRVSIHGSSHETEPSGKPDMDAKHAEHLPIRKPRKLPPPIARKPNFNVTPLRKVSGELFI</sequence>
<feature type="compositionally biased region" description="Polar residues" evidence="1">
    <location>
        <begin position="116"/>
        <end position="131"/>
    </location>
</feature>
<feature type="compositionally biased region" description="Basic and acidic residues" evidence="1">
    <location>
        <begin position="143"/>
        <end position="166"/>
    </location>
</feature>
<comment type="caution">
    <text evidence="2">The sequence shown here is derived from an EMBL/GenBank/DDBJ whole genome shotgun (WGS) entry which is preliminary data.</text>
</comment>
<gene>
    <name evidence="2" type="ORF">HF325_006278</name>
</gene>
<dbReference type="OrthoDB" id="6375767at2759"/>
<dbReference type="AlphaFoldDB" id="A0A8H7GNA0"/>
<reference evidence="2" key="1">
    <citation type="submission" date="2020-10" db="EMBL/GenBank/DDBJ databases">
        <title>The Whole-Genome Sequence of Metschnikowia persimmonesis, a Novel Endophytic Yeast Species Isolated from Medicinal Plant Diospyros kaki Thumb.</title>
        <authorList>
            <person name="Rahmat E."/>
            <person name="Kang Y."/>
        </authorList>
    </citation>
    <scope>NUCLEOTIDE SEQUENCE</scope>
    <source>
        <strain evidence="2">KIOM G15050</strain>
    </source>
</reference>
<organism evidence="2 3">
    <name type="scientific">Metschnikowia pulcherrima</name>
    <dbReference type="NCBI Taxonomy" id="27326"/>
    <lineage>
        <taxon>Eukaryota</taxon>
        <taxon>Fungi</taxon>
        <taxon>Dikarya</taxon>
        <taxon>Ascomycota</taxon>
        <taxon>Saccharomycotina</taxon>
        <taxon>Pichiomycetes</taxon>
        <taxon>Metschnikowiaceae</taxon>
        <taxon>Metschnikowia</taxon>
    </lineage>
</organism>
<feature type="compositionally biased region" description="Polar residues" evidence="1">
    <location>
        <begin position="582"/>
        <end position="593"/>
    </location>
</feature>
<feature type="compositionally biased region" description="Basic residues" evidence="1">
    <location>
        <begin position="546"/>
        <end position="560"/>
    </location>
</feature>
<feature type="compositionally biased region" description="Basic and acidic residues" evidence="1">
    <location>
        <begin position="606"/>
        <end position="627"/>
    </location>
</feature>
<accession>A0A8H7GNA0</accession>
<evidence type="ECO:0000256" key="1">
    <source>
        <dbReference type="SAM" id="MobiDB-lite"/>
    </source>
</evidence>
<feature type="compositionally biased region" description="Polar residues" evidence="1">
    <location>
        <begin position="440"/>
        <end position="466"/>
    </location>
</feature>
<evidence type="ECO:0000313" key="3">
    <source>
        <dbReference type="Proteomes" id="UP000649328"/>
    </source>
</evidence>
<feature type="compositionally biased region" description="Basic and acidic residues" evidence="1">
    <location>
        <begin position="338"/>
        <end position="352"/>
    </location>
</feature>
<feature type="compositionally biased region" description="Basic and acidic residues" evidence="1">
    <location>
        <begin position="179"/>
        <end position="188"/>
    </location>
</feature>
<dbReference type="EMBL" id="JACBPP010000009">
    <property type="protein sequence ID" value="KAF7999602.1"/>
    <property type="molecule type" value="Genomic_DNA"/>
</dbReference>
<feature type="region of interest" description="Disordered" evidence="1">
    <location>
        <begin position="68"/>
        <end position="191"/>
    </location>
</feature>
<protein>
    <submittedName>
        <fullName evidence="2">Uncharacterized protein</fullName>
    </submittedName>
</protein>